<dbReference type="InterPro" id="IPR011598">
    <property type="entry name" value="bHLH_dom"/>
</dbReference>
<dbReference type="FunFam" id="4.10.280.10:FF:000085">
    <property type="entry name" value="Transcription factor bHLH126"/>
    <property type="match status" value="1"/>
</dbReference>
<dbReference type="SUPFAM" id="SSF47459">
    <property type="entry name" value="HLH, helix-loop-helix DNA-binding domain"/>
    <property type="match status" value="1"/>
</dbReference>
<proteinExistence type="predicted"/>
<dbReference type="PANTHER" id="PTHR13935">
    <property type="entry name" value="ACHAETE-SCUTE TRANSCRIPTION FACTOR-RELATED"/>
    <property type="match status" value="1"/>
</dbReference>
<dbReference type="AlphaFoldDB" id="A0ABD1UQ55"/>
<keyword evidence="10" id="KW-1185">Reference proteome</keyword>
<dbReference type="InterPro" id="IPR015660">
    <property type="entry name" value="MASH1/Ascl1a-like"/>
</dbReference>
<evidence type="ECO:0000256" key="1">
    <source>
        <dbReference type="ARBA" id="ARBA00004123"/>
    </source>
</evidence>
<evidence type="ECO:0000256" key="4">
    <source>
        <dbReference type="ARBA" id="ARBA00023125"/>
    </source>
</evidence>
<reference evidence="10" key="1">
    <citation type="submission" date="2024-07" db="EMBL/GenBank/DDBJ databases">
        <title>Two chromosome-level genome assemblies of Korean endemic species Abeliophyllum distichum and Forsythia ovata (Oleaceae).</title>
        <authorList>
            <person name="Jang H."/>
        </authorList>
    </citation>
    <scope>NUCLEOTIDE SEQUENCE [LARGE SCALE GENOMIC DNA]</scope>
</reference>
<evidence type="ECO:0000256" key="2">
    <source>
        <dbReference type="ARBA" id="ARBA00011738"/>
    </source>
</evidence>
<dbReference type="EMBL" id="JBFOLK010000003">
    <property type="protein sequence ID" value="KAL2527161.1"/>
    <property type="molecule type" value="Genomic_DNA"/>
</dbReference>
<evidence type="ECO:0000259" key="8">
    <source>
        <dbReference type="PROSITE" id="PS50888"/>
    </source>
</evidence>
<comment type="caution">
    <text evidence="9">The sequence shown here is derived from an EMBL/GenBank/DDBJ whole genome shotgun (WGS) entry which is preliminary data.</text>
</comment>
<gene>
    <name evidence="9" type="ORF">Adt_12215</name>
</gene>
<dbReference type="PANTHER" id="PTHR13935:SF106">
    <property type="entry name" value="ACHAETE-SCUTE COMPLEX PROTEIN T5-RELATED"/>
    <property type="match status" value="1"/>
</dbReference>
<evidence type="ECO:0000256" key="6">
    <source>
        <dbReference type="ARBA" id="ARBA00023242"/>
    </source>
</evidence>
<dbReference type="SMART" id="SM00353">
    <property type="entry name" value="HLH"/>
    <property type="match status" value="1"/>
</dbReference>
<evidence type="ECO:0000313" key="9">
    <source>
        <dbReference type="EMBL" id="KAL2527161.1"/>
    </source>
</evidence>
<keyword evidence="3" id="KW-0805">Transcription regulation</keyword>
<organism evidence="9 10">
    <name type="scientific">Abeliophyllum distichum</name>
    <dbReference type="NCBI Taxonomy" id="126358"/>
    <lineage>
        <taxon>Eukaryota</taxon>
        <taxon>Viridiplantae</taxon>
        <taxon>Streptophyta</taxon>
        <taxon>Embryophyta</taxon>
        <taxon>Tracheophyta</taxon>
        <taxon>Spermatophyta</taxon>
        <taxon>Magnoliopsida</taxon>
        <taxon>eudicotyledons</taxon>
        <taxon>Gunneridae</taxon>
        <taxon>Pentapetalae</taxon>
        <taxon>asterids</taxon>
        <taxon>lamiids</taxon>
        <taxon>Lamiales</taxon>
        <taxon>Oleaceae</taxon>
        <taxon>Forsythieae</taxon>
        <taxon>Abeliophyllum</taxon>
    </lineage>
</organism>
<dbReference type="GO" id="GO:0003677">
    <property type="term" value="F:DNA binding"/>
    <property type="evidence" value="ECO:0007669"/>
    <property type="project" value="UniProtKB-KW"/>
</dbReference>
<feature type="domain" description="BHLH" evidence="8">
    <location>
        <begin position="75"/>
        <end position="127"/>
    </location>
</feature>
<dbReference type="CDD" id="cd18914">
    <property type="entry name" value="bHLH_AtORG2_like"/>
    <property type="match status" value="1"/>
</dbReference>
<protein>
    <submittedName>
        <fullName evidence="9">Transcription factor bHLH</fullName>
    </submittedName>
</protein>
<feature type="region of interest" description="Disordered" evidence="7">
    <location>
        <begin position="46"/>
        <end position="68"/>
    </location>
</feature>
<dbReference type="GO" id="GO:0005634">
    <property type="term" value="C:nucleus"/>
    <property type="evidence" value="ECO:0007669"/>
    <property type="project" value="UniProtKB-SubCell"/>
</dbReference>
<evidence type="ECO:0000256" key="5">
    <source>
        <dbReference type="ARBA" id="ARBA00023163"/>
    </source>
</evidence>
<evidence type="ECO:0000256" key="3">
    <source>
        <dbReference type="ARBA" id="ARBA00023015"/>
    </source>
</evidence>
<keyword evidence="4" id="KW-0238">DNA-binding</keyword>
<feature type="compositionally biased region" description="Basic and acidic residues" evidence="7">
    <location>
        <begin position="286"/>
        <end position="299"/>
    </location>
</feature>
<dbReference type="PROSITE" id="PS50888">
    <property type="entry name" value="BHLH"/>
    <property type="match status" value="1"/>
</dbReference>
<sequence>MNFAEMHQSQHNNEVISDHDPLILQQDKILEDLLLDQVLLDSSGVTNKDTKKRKRRTSAGAEEKNIDESSNEYRLRKIMHRDIERQRRQEMANLYASLRSLLPLEHIKGKRSTSDHMHEAVNYIQHMQNSIKELRIRREKLKKYSNSGILIGSEKGSDLPNCEVTVNRVRDGVEILIRCRSKDEGFPLSKVFTELIERGLNVVSCVSTKANERMLHRIQSSEVNDFTIDLSLLQRRLANLPEENKDGDILIDQVYVDMGLWNNMEKTESAQEVAGLNKSLSKTETLKRQVRRKEDEKHPTQATQHSKIKLLATRSPIHLRQKHQKDPKAHS</sequence>
<comment type="subunit">
    <text evidence="2">Homodimer.</text>
</comment>
<evidence type="ECO:0000313" key="10">
    <source>
        <dbReference type="Proteomes" id="UP001604336"/>
    </source>
</evidence>
<evidence type="ECO:0000256" key="7">
    <source>
        <dbReference type="SAM" id="MobiDB-lite"/>
    </source>
</evidence>
<accession>A0ABD1UQ55</accession>
<dbReference type="Pfam" id="PF00010">
    <property type="entry name" value="HLH"/>
    <property type="match status" value="1"/>
</dbReference>
<dbReference type="GO" id="GO:0006355">
    <property type="term" value="P:regulation of DNA-templated transcription"/>
    <property type="evidence" value="ECO:0007669"/>
    <property type="project" value="UniProtKB-ARBA"/>
</dbReference>
<keyword evidence="5" id="KW-0804">Transcription</keyword>
<dbReference type="Gene3D" id="4.10.280.10">
    <property type="entry name" value="Helix-loop-helix DNA-binding domain"/>
    <property type="match status" value="1"/>
</dbReference>
<name>A0ABD1UQ55_9LAMI</name>
<feature type="region of interest" description="Disordered" evidence="7">
    <location>
        <begin position="286"/>
        <end position="331"/>
    </location>
</feature>
<comment type="subcellular location">
    <subcellularLocation>
        <location evidence="1">Nucleus</location>
    </subcellularLocation>
</comment>
<keyword evidence="6" id="KW-0539">Nucleus</keyword>
<dbReference type="Proteomes" id="UP001604336">
    <property type="component" value="Unassembled WGS sequence"/>
</dbReference>
<dbReference type="InterPro" id="IPR036638">
    <property type="entry name" value="HLH_DNA-bd_sf"/>
</dbReference>